<dbReference type="Proteomes" id="UP000319927">
    <property type="component" value="Unassembled WGS sequence"/>
</dbReference>
<evidence type="ECO:0000256" key="1">
    <source>
        <dbReference type="SAM" id="MobiDB-lite"/>
    </source>
</evidence>
<evidence type="ECO:0000313" key="3">
    <source>
        <dbReference type="EMBL" id="TWG22380.1"/>
    </source>
</evidence>
<sequence length="368" mass="39552">MEEKLLAPLRDVPLPPSAVDLHRAVRDGRRRVRRRRIAATATAGLAVVAVLAAAPALVGRADRPTPVTPAIPPSPTAAPMPATAPAAFDPARQYAEFGWVPPVMTDRTVRTGTDQLALTASAPQTSPRPVKDAPAAELRIVSAGRDITLGIDRDFAVAAGRAGSAGLEPAEPVNGRTARWNTNAAVEPRSAALRWEYAPGAWAEVIVRHIPESAGDPRAVARRIALDLRYAVDWPIRLPVRFATPPAGLKPMAYLVSRMANDRWDVELSYGTGKRTKYGDWPLVVLMLPRKSTTGDDGVIGDPTSRIDGHPARRTSSLDGGASLQVYGVQGLYVEMTAHDKATLRKLGGNLDGLFRSATFHPEAHDWR</sequence>
<feature type="transmembrane region" description="Helical" evidence="2">
    <location>
        <begin position="37"/>
        <end position="58"/>
    </location>
</feature>
<dbReference type="AlphaFoldDB" id="A0A561WET9"/>
<keyword evidence="4" id="KW-1185">Reference proteome</keyword>
<feature type="compositionally biased region" description="Pro residues" evidence="1">
    <location>
        <begin position="66"/>
        <end position="78"/>
    </location>
</feature>
<protein>
    <submittedName>
        <fullName evidence="3">Uncharacterized protein</fullName>
    </submittedName>
</protein>
<evidence type="ECO:0000313" key="4">
    <source>
        <dbReference type="Proteomes" id="UP000319927"/>
    </source>
</evidence>
<comment type="caution">
    <text evidence="3">The sequence shown here is derived from an EMBL/GenBank/DDBJ whole genome shotgun (WGS) entry which is preliminary data.</text>
</comment>
<keyword evidence="2" id="KW-0812">Transmembrane</keyword>
<gene>
    <name evidence="3" type="ORF">FHX75_12903</name>
</gene>
<feature type="region of interest" description="Disordered" evidence="1">
    <location>
        <begin position="297"/>
        <end position="318"/>
    </location>
</feature>
<feature type="region of interest" description="Disordered" evidence="1">
    <location>
        <begin position="61"/>
        <end position="83"/>
    </location>
</feature>
<proteinExistence type="predicted"/>
<name>A0A561WET9_9ACTN</name>
<dbReference type="RefSeq" id="WP_154940593.1">
    <property type="nucleotide sequence ID" value="NZ_VIXA01000002.1"/>
</dbReference>
<dbReference type="EMBL" id="VIXA01000002">
    <property type="protein sequence ID" value="TWG22380.1"/>
    <property type="molecule type" value="Genomic_DNA"/>
</dbReference>
<keyword evidence="2" id="KW-0472">Membrane</keyword>
<accession>A0A561WET9</accession>
<organism evidence="3 4">
    <name type="scientific">Micromonospora palomenae</name>
    <dbReference type="NCBI Taxonomy" id="1461247"/>
    <lineage>
        <taxon>Bacteria</taxon>
        <taxon>Bacillati</taxon>
        <taxon>Actinomycetota</taxon>
        <taxon>Actinomycetes</taxon>
        <taxon>Micromonosporales</taxon>
        <taxon>Micromonosporaceae</taxon>
        <taxon>Micromonospora</taxon>
    </lineage>
</organism>
<dbReference type="OrthoDB" id="5185175at2"/>
<keyword evidence="2" id="KW-1133">Transmembrane helix</keyword>
<reference evidence="3 4" key="1">
    <citation type="submission" date="2019-06" db="EMBL/GenBank/DDBJ databases">
        <title>Sequencing the genomes of 1000 actinobacteria strains.</title>
        <authorList>
            <person name="Klenk H.-P."/>
        </authorList>
    </citation>
    <scope>NUCLEOTIDE SEQUENCE [LARGE SCALE GENOMIC DNA]</scope>
    <source>
        <strain evidence="3 4">DSM 102131</strain>
    </source>
</reference>
<evidence type="ECO:0000256" key="2">
    <source>
        <dbReference type="SAM" id="Phobius"/>
    </source>
</evidence>